<feature type="region of interest" description="Disordered" evidence="1">
    <location>
        <begin position="270"/>
        <end position="310"/>
    </location>
</feature>
<dbReference type="Proteomes" id="UP001212097">
    <property type="component" value="Chromosome"/>
</dbReference>
<keyword evidence="4" id="KW-1185">Reference proteome</keyword>
<protein>
    <submittedName>
        <fullName evidence="3">ATP-binding protein</fullName>
    </submittedName>
</protein>
<dbReference type="InterPro" id="IPR038461">
    <property type="entry name" value="Schlafen_AlbA_2_dom_sf"/>
</dbReference>
<keyword evidence="3" id="KW-0067">ATP-binding</keyword>
<name>A0ABY7QZC7_9ACTN</name>
<keyword evidence="3" id="KW-0547">Nucleotide-binding</keyword>
<dbReference type="PANTHER" id="PTHR30595">
    <property type="entry name" value="GLPR-RELATED TRANSCRIPTIONAL REPRESSOR"/>
    <property type="match status" value="1"/>
</dbReference>
<dbReference type="PANTHER" id="PTHR30595:SF6">
    <property type="entry name" value="SCHLAFEN ALBA-2 DOMAIN-CONTAINING PROTEIN"/>
    <property type="match status" value="1"/>
</dbReference>
<evidence type="ECO:0000313" key="4">
    <source>
        <dbReference type="Proteomes" id="UP001212097"/>
    </source>
</evidence>
<evidence type="ECO:0000313" key="3">
    <source>
        <dbReference type="EMBL" id="WCC79728.1"/>
    </source>
</evidence>
<gene>
    <name evidence="3" type="ORF">O6R08_09595</name>
</gene>
<accession>A0ABY7QZC7</accession>
<sequence>MATSALHRELGVPARTPVTYELLCKLAEHGVREQSDLDFKQTLYHPKNEKDKRELVKDVCAMANSGGGWIICGIAEDDSAAAHAPGVNLAITSETDVHQLLESRLDPPVTVDIRIYESANRDTTLVALRVPDSPNKPHLVRATKTDGQELVDTRTFRVPLRKGASTVWLDERTIRSLYRKSLSIAEETEALKIHRLEELAAKAADEFPGVALALVLSPHDPLSGKLNKQEVQKLLQDVDSDRFTLNQGYSSLHGISGSLIVGDRRYIGKQSSNRRHRLGTACSPRPTWRSTHHHPQKRRRLGKQSSSPPK</sequence>
<dbReference type="Gene3D" id="3.30.950.30">
    <property type="entry name" value="Schlafen, AAA domain"/>
    <property type="match status" value="1"/>
</dbReference>
<reference evidence="3 4" key="2">
    <citation type="submission" date="2023-06" db="EMBL/GenBank/DDBJ databases">
        <title>The Gram-positive Non-spore-bearing Anaerobic Bacilli of Human Feces.</title>
        <authorList>
            <person name="Eggerth A.H."/>
        </authorList>
    </citation>
    <scope>NUCLEOTIDE SEQUENCE [LARGE SCALE GENOMIC DNA]</scope>
    <source>
        <strain evidence="3 4">CBA3108</strain>
    </source>
</reference>
<proteinExistence type="predicted"/>
<dbReference type="RefSeq" id="WP_271417918.1">
    <property type="nucleotide sequence ID" value="NZ_CP115668.1"/>
</dbReference>
<dbReference type="InterPro" id="IPR007421">
    <property type="entry name" value="Schlafen_AlbA_2_dom"/>
</dbReference>
<feature type="domain" description="Schlafen AlbA-2" evidence="2">
    <location>
        <begin position="33"/>
        <end position="142"/>
    </location>
</feature>
<evidence type="ECO:0000259" key="2">
    <source>
        <dbReference type="Pfam" id="PF04326"/>
    </source>
</evidence>
<organism evidence="3 4">
    <name type="scientific">Cutibacterium equinum</name>
    <dbReference type="NCBI Taxonomy" id="3016342"/>
    <lineage>
        <taxon>Bacteria</taxon>
        <taxon>Bacillati</taxon>
        <taxon>Actinomycetota</taxon>
        <taxon>Actinomycetes</taxon>
        <taxon>Propionibacteriales</taxon>
        <taxon>Propionibacteriaceae</taxon>
        <taxon>Cutibacterium</taxon>
    </lineage>
</organism>
<dbReference type="EMBL" id="CP115668">
    <property type="protein sequence ID" value="WCC79728.1"/>
    <property type="molecule type" value="Genomic_DNA"/>
</dbReference>
<dbReference type="GO" id="GO:0005524">
    <property type="term" value="F:ATP binding"/>
    <property type="evidence" value="ECO:0007669"/>
    <property type="project" value="UniProtKB-KW"/>
</dbReference>
<reference evidence="3 4" key="1">
    <citation type="submission" date="2023-01" db="EMBL/GenBank/DDBJ databases">
        <authorList>
            <person name="Lee S.H."/>
            <person name="Jung H.S."/>
            <person name="Yun J.U."/>
        </authorList>
    </citation>
    <scope>NUCLEOTIDE SEQUENCE [LARGE SCALE GENOMIC DNA]</scope>
    <source>
        <strain evidence="3 4">CBA3108</strain>
    </source>
</reference>
<dbReference type="Pfam" id="PF04326">
    <property type="entry name" value="SLFN_AlbA_2"/>
    <property type="match status" value="1"/>
</dbReference>
<feature type="compositionally biased region" description="Basic residues" evidence="1">
    <location>
        <begin position="290"/>
        <end position="302"/>
    </location>
</feature>
<evidence type="ECO:0000256" key="1">
    <source>
        <dbReference type="SAM" id="MobiDB-lite"/>
    </source>
</evidence>